<organism evidence="3">
    <name type="scientific">Oryza sativa subsp. japonica</name>
    <name type="common">Rice</name>
    <dbReference type="NCBI Taxonomy" id="39947"/>
    <lineage>
        <taxon>Eukaryota</taxon>
        <taxon>Viridiplantae</taxon>
        <taxon>Streptophyta</taxon>
        <taxon>Embryophyta</taxon>
        <taxon>Tracheophyta</taxon>
        <taxon>Spermatophyta</taxon>
        <taxon>Magnoliopsida</taxon>
        <taxon>Liliopsida</taxon>
        <taxon>Poales</taxon>
        <taxon>Poaceae</taxon>
        <taxon>BOP clade</taxon>
        <taxon>Oryzoideae</taxon>
        <taxon>Oryzeae</taxon>
        <taxon>Oryzinae</taxon>
        <taxon>Oryza</taxon>
        <taxon>Oryza sativa</taxon>
    </lineage>
</organism>
<dbReference type="PANTHER" id="PTHR33115">
    <property type="entry name" value="ARM REPEAT SUPERFAMILY PROTEIN"/>
    <property type="match status" value="1"/>
</dbReference>
<feature type="transmembrane region" description="Helical" evidence="2">
    <location>
        <begin position="139"/>
        <end position="157"/>
    </location>
</feature>
<name>B9GAU0_ORYSJ</name>
<proteinExistence type="predicted"/>
<gene>
    <name evidence="3" type="ORF">OsJ_33980</name>
</gene>
<dbReference type="InterPro" id="IPR016024">
    <property type="entry name" value="ARM-type_fold"/>
</dbReference>
<keyword evidence="2" id="KW-0812">Transmembrane</keyword>
<dbReference type="Gene3D" id="1.25.10.10">
    <property type="entry name" value="Leucine-rich Repeat Variant"/>
    <property type="match status" value="1"/>
</dbReference>
<dbReference type="InterPro" id="IPR000225">
    <property type="entry name" value="Armadillo"/>
</dbReference>
<evidence type="ECO:0000256" key="2">
    <source>
        <dbReference type="SAM" id="Phobius"/>
    </source>
</evidence>
<sequence length="761" mass="85322">MGDIAGEEHRVQIAARASSDRQDKVAAPEKWVNCFVRVVTLMERTSNALGTLAFTWATVVLLGGYPVVLDSHGDFWFATAIVFLEAARMFGRNNRFDYQLFFRTRGAFSFRSLGGNGLIAIVYFSAAKVAIVVREVQDGAFMLIIIMIPAAIVREELARMRLTRHDYIGVGEKTNLGQSLTILYSMVLGQGILYIVAGTLEVFSFIPLRSLVCRAGFTGQWGVESINLYYEYAFDKYMEGGVFAPKRINLSNFAIDSINSDLSKNQLYGIQMMHTFLQRDPTRAQLLEKLTTSMQTKARLINMLDWTNGNQHTTIRLYAAKVMAEFAKSLRIVTVPEAMQLVSTLLDTEGRPKRGHPLLNADDDQDPFVDPTEERLDAAAHSNDQVSILRSWQRISEYWSIPKEQPLTKDDLLPALGMSIVYSLASCDQNNCVEIDKVTDLIPKIIGFTSFRSAMRLTSIEGEIGIALRYKISKHPFLLGNLAEILGDNTSMQELRKLVAGILRNLAIDRDTRQEIGQMQVLITRLMKASLNSDGPSSTDGDCLLPKVAGQALAMLASENVHNCLVMLKEPEFINKLKNMILIHDGKCIYVAASLLRNLYLHAQAQPDLTESNQNDLSDAFQKVLETITDVEGAELEILIGLSSQICKVKPEEFVQELEHGQIKRRFVKKLVDALNANMKPSVDYPGIRRMILEQTIYMMESSSCYANCFNEFQMMNALLMVEETPSRVENYMIFLGDTGFMECNTPLSALVDRAKQLIGH</sequence>
<reference evidence="3" key="2">
    <citation type="submission" date="2008-12" db="EMBL/GenBank/DDBJ databases">
        <title>Improved gene annotation of the rice (Oryza sativa) genomes.</title>
        <authorList>
            <person name="Wang J."/>
            <person name="Li R."/>
            <person name="Fan W."/>
            <person name="Huang Q."/>
            <person name="Zhang J."/>
            <person name="Zhou Y."/>
            <person name="Hu Y."/>
            <person name="Zi S."/>
            <person name="Li J."/>
            <person name="Ni P."/>
            <person name="Zheng H."/>
            <person name="Zhang Y."/>
            <person name="Zhao M."/>
            <person name="Hao Q."/>
            <person name="McDermott J."/>
            <person name="Samudrala R."/>
            <person name="Kristiansen K."/>
            <person name="Wong G.K.-S."/>
        </authorList>
    </citation>
    <scope>NUCLEOTIDE SEQUENCE</scope>
</reference>
<dbReference type="SUPFAM" id="SSF48371">
    <property type="entry name" value="ARM repeat"/>
    <property type="match status" value="1"/>
</dbReference>
<accession>B9GAU0</accession>
<evidence type="ECO:0008006" key="4">
    <source>
        <dbReference type="Google" id="ProtNLM"/>
    </source>
</evidence>
<feature type="transmembrane region" description="Helical" evidence="2">
    <location>
        <begin position="47"/>
        <end position="69"/>
    </location>
</feature>
<dbReference type="PROSITE" id="PS50176">
    <property type="entry name" value="ARM_REPEAT"/>
    <property type="match status" value="1"/>
</dbReference>
<dbReference type="EMBL" id="CM000148">
    <property type="protein sequence ID" value="EEE52146.1"/>
    <property type="molecule type" value="Genomic_DNA"/>
</dbReference>
<keyword evidence="2" id="KW-1133">Transmembrane helix</keyword>
<evidence type="ECO:0000313" key="3">
    <source>
        <dbReference type="EMBL" id="EEE52146.1"/>
    </source>
</evidence>
<protein>
    <recommendedName>
        <fullName evidence="4">BLE2 protein</fullName>
    </recommendedName>
</protein>
<dbReference type="PANTHER" id="PTHR33115:SF11">
    <property type="entry name" value="OS07G0654700 PROTEIN"/>
    <property type="match status" value="1"/>
</dbReference>
<keyword evidence="2" id="KW-0472">Membrane</keyword>
<feature type="transmembrane region" description="Helical" evidence="2">
    <location>
        <begin position="182"/>
        <end position="206"/>
    </location>
</feature>
<feature type="repeat" description="ARM" evidence="1">
    <location>
        <begin position="477"/>
        <end position="516"/>
    </location>
</feature>
<dbReference type="InterPro" id="IPR011989">
    <property type="entry name" value="ARM-like"/>
</dbReference>
<feature type="transmembrane region" description="Helical" evidence="2">
    <location>
        <begin position="75"/>
        <end position="91"/>
    </location>
</feature>
<reference evidence="3" key="1">
    <citation type="journal article" date="2005" name="PLoS Biol.">
        <title>The genomes of Oryza sativa: a history of duplications.</title>
        <authorList>
            <person name="Yu J."/>
            <person name="Wang J."/>
            <person name="Lin W."/>
            <person name="Li S."/>
            <person name="Li H."/>
            <person name="Zhou J."/>
            <person name="Ni P."/>
            <person name="Dong W."/>
            <person name="Hu S."/>
            <person name="Zeng C."/>
            <person name="Zhang J."/>
            <person name="Zhang Y."/>
            <person name="Li R."/>
            <person name="Xu Z."/>
            <person name="Li S."/>
            <person name="Li X."/>
            <person name="Zheng H."/>
            <person name="Cong L."/>
            <person name="Lin L."/>
            <person name="Yin J."/>
            <person name="Geng J."/>
            <person name="Li G."/>
            <person name="Shi J."/>
            <person name="Liu J."/>
            <person name="Lv H."/>
            <person name="Li J."/>
            <person name="Wang J."/>
            <person name="Deng Y."/>
            <person name="Ran L."/>
            <person name="Shi X."/>
            <person name="Wang X."/>
            <person name="Wu Q."/>
            <person name="Li C."/>
            <person name="Ren X."/>
            <person name="Wang J."/>
            <person name="Wang X."/>
            <person name="Li D."/>
            <person name="Liu D."/>
            <person name="Zhang X."/>
            <person name="Ji Z."/>
            <person name="Zhao W."/>
            <person name="Sun Y."/>
            <person name="Zhang Z."/>
            <person name="Bao J."/>
            <person name="Han Y."/>
            <person name="Dong L."/>
            <person name="Ji J."/>
            <person name="Chen P."/>
            <person name="Wu S."/>
            <person name="Liu J."/>
            <person name="Xiao Y."/>
            <person name="Bu D."/>
            <person name="Tan J."/>
            <person name="Yang L."/>
            <person name="Ye C."/>
            <person name="Zhang J."/>
            <person name="Xu J."/>
            <person name="Zhou Y."/>
            <person name="Yu Y."/>
            <person name="Zhang B."/>
            <person name="Zhuang S."/>
            <person name="Wei H."/>
            <person name="Liu B."/>
            <person name="Lei M."/>
            <person name="Yu H."/>
            <person name="Li Y."/>
            <person name="Xu H."/>
            <person name="Wei S."/>
            <person name="He X."/>
            <person name="Fang L."/>
            <person name="Zhang Z."/>
            <person name="Zhang Y."/>
            <person name="Huang X."/>
            <person name="Su Z."/>
            <person name="Tong W."/>
            <person name="Li J."/>
            <person name="Tong Z."/>
            <person name="Li S."/>
            <person name="Ye J."/>
            <person name="Wang L."/>
            <person name="Fang L."/>
            <person name="Lei T."/>
            <person name="Chen C."/>
            <person name="Chen H."/>
            <person name="Xu Z."/>
            <person name="Li H."/>
            <person name="Huang H."/>
            <person name="Zhang F."/>
            <person name="Xu H."/>
            <person name="Li N."/>
            <person name="Zhao C."/>
            <person name="Li S."/>
            <person name="Dong L."/>
            <person name="Huang Y."/>
            <person name="Li L."/>
            <person name="Xi Y."/>
            <person name="Qi Q."/>
            <person name="Li W."/>
            <person name="Zhang B."/>
            <person name="Hu W."/>
            <person name="Zhang Y."/>
            <person name="Tian X."/>
            <person name="Jiao Y."/>
            <person name="Liang X."/>
            <person name="Jin J."/>
            <person name="Gao L."/>
            <person name="Zheng W."/>
            <person name="Hao B."/>
            <person name="Liu S."/>
            <person name="Wang W."/>
            <person name="Yuan L."/>
            <person name="Cao M."/>
            <person name="McDermott J."/>
            <person name="Samudrala R."/>
            <person name="Wang J."/>
            <person name="Wong G.K."/>
            <person name="Yang H."/>
        </authorList>
    </citation>
    <scope>NUCLEOTIDE SEQUENCE [LARGE SCALE GENOMIC DNA]</scope>
</reference>
<feature type="transmembrane region" description="Helical" evidence="2">
    <location>
        <begin position="112"/>
        <end position="133"/>
    </location>
</feature>
<evidence type="ECO:0000256" key="1">
    <source>
        <dbReference type="PROSITE-ProRule" id="PRU00259"/>
    </source>
</evidence>
<dbReference type="Proteomes" id="UP000007752">
    <property type="component" value="Chromosome 11"/>
</dbReference>
<dbReference type="AlphaFoldDB" id="B9GAU0"/>